<organism evidence="1 2">
    <name type="scientific">Tetradesmus obliquus</name>
    <name type="common">Green alga</name>
    <name type="synonym">Acutodesmus obliquus</name>
    <dbReference type="NCBI Taxonomy" id="3088"/>
    <lineage>
        <taxon>Eukaryota</taxon>
        <taxon>Viridiplantae</taxon>
        <taxon>Chlorophyta</taxon>
        <taxon>core chlorophytes</taxon>
        <taxon>Chlorophyceae</taxon>
        <taxon>CS clade</taxon>
        <taxon>Sphaeropleales</taxon>
        <taxon>Scenedesmaceae</taxon>
        <taxon>Tetradesmus</taxon>
    </lineage>
</organism>
<dbReference type="Proteomes" id="UP001244341">
    <property type="component" value="Chromosome 16b"/>
</dbReference>
<dbReference type="EMBL" id="CP126223">
    <property type="protein sequence ID" value="WIA23248.1"/>
    <property type="molecule type" value="Genomic_DNA"/>
</dbReference>
<proteinExistence type="predicted"/>
<reference evidence="1 2" key="1">
    <citation type="submission" date="2023-05" db="EMBL/GenBank/DDBJ databases">
        <title>A 100% complete, gapless, phased diploid assembly of the Scenedesmus obliquus UTEX 3031 genome.</title>
        <authorList>
            <person name="Biondi T.C."/>
            <person name="Hanschen E.R."/>
            <person name="Kwon T."/>
            <person name="Eng W."/>
            <person name="Kruse C.P.S."/>
            <person name="Koehler S.I."/>
            <person name="Kunde Y."/>
            <person name="Gleasner C.D."/>
            <person name="You Mak K.T."/>
            <person name="Polle J."/>
            <person name="Hovde B.T."/>
            <person name="Starkenburg S.R."/>
        </authorList>
    </citation>
    <scope>NUCLEOTIDE SEQUENCE [LARGE SCALE GENOMIC DNA]</scope>
    <source>
        <strain evidence="1 2">DOE0152z</strain>
    </source>
</reference>
<gene>
    <name evidence="1" type="ORF">OEZ85_000019</name>
</gene>
<accession>A0ABY8UNV2</accession>
<evidence type="ECO:0008006" key="3">
    <source>
        <dbReference type="Google" id="ProtNLM"/>
    </source>
</evidence>
<name>A0ABY8UNV2_TETOB</name>
<keyword evidence="2" id="KW-1185">Reference proteome</keyword>
<sequence length="137" mass="15710">MLLEAAQYRSPTLDVLLVTDKADALQHVVQRLLLPLNISYHQAQKPPNDNNQYWVTWEHRAAIEQAAAKKNYSTVVYMEDDTRLTWRTLVSWAIDTNLLAAFNVTRCFFRTEVRPADGGLMLMDYFGAIDVRGCTCE</sequence>
<evidence type="ECO:0000313" key="1">
    <source>
        <dbReference type="EMBL" id="WIA23248.1"/>
    </source>
</evidence>
<evidence type="ECO:0000313" key="2">
    <source>
        <dbReference type="Proteomes" id="UP001244341"/>
    </source>
</evidence>
<protein>
    <recommendedName>
        <fullName evidence="3">Glycosyl transferase 64 domain-containing protein</fullName>
    </recommendedName>
</protein>